<dbReference type="GO" id="GO:0016020">
    <property type="term" value="C:membrane"/>
    <property type="evidence" value="ECO:0007669"/>
    <property type="project" value="UniProtKB-SubCell"/>
</dbReference>
<protein>
    <recommendedName>
        <fullName evidence="6">Wax synthase domain-containing protein</fullName>
    </recommendedName>
</protein>
<evidence type="ECO:0000256" key="1">
    <source>
        <dbReference type="ARBA" id="ARBA00004141"/>
    </source>
</evidence>
<organism evidence="7 8">
    <name type="scientific">Aspergillus sergii</name>
    <dbReference type="NCBI Taxonomy" id="1034303"/>
    <lineage>
        <taxon>Eukaryota</taxon>
        <taxon>Fungi</taxon>
        <taxon>Dikarya</taxon>
        <taxon>Ascomycota</taxon>
        <taxon>Pezizomycotina</taxon>
        <taxon>Eurotiomycetes</taxon>
        <taxon>Eurotiomycetidae</taxon>
        <taxon>Eurotiales</taxon>
        <taxon>Aspergillaceae</taxon>
        <taxon>Aspergillus</taxon>
        <taxon>Aspergillus subgen. Circumdati</taxon>
    </lineage>
</organism>
<gene>
    <name evidence="7" type="ORF">BDV39DRAFT_208518</name>
</gene>
<keyword evidence="4 5" id="KW-0472">Membrane</keyword>
<dbReference type="EMBL" id="ML741825">
    <property type="protein sequence ID" value="KAE8323851.1"/>
    <property type="molecule type" value="Genomic_DNA"/>
</dbReference>
<keyword evidence="3 5" id="KW-1133">Transmembrane helix</keyword>
<accession>A0A5N6WSL6</accession>
<dbReference type="Proteomes" id="UP000325945">
    <property type="component" value="Unassembled WGS sequence"/>
</dbReference>
<evidence type="ECO:0000256" key="3">
    <source>
        <dbReference type="ARBA" id="ARBA00022989"/>
    </source>
</evidence>
<feature type="transmembrane region" description="Helical" evidence="5">
    <location>
        <begin position="93"/>
        <end position="115"/>
    </location>
</feature>
<comment type="subcellular location">
    <subcellularLocation>
        <location evidence="1">Membrane</location>
        <topology evidence="1">Multi-pass membrane protein</topology>
    </subcellularLocation>
</comment>
<feature type="transmembrane region" description="Helical" evidence="5">
    <location>
        <begin position="62"/>
        <end position="81"/>
    </location>
</feature>
<sequence>MGEALCSKSRQQPHEVIHGHEVDLSLETARRRLKALILNAVFEYILLDLCIVLAGYDPYFSGAGTAISPVIETLPFIFFFARAYRVILCLIMFRCFMTIGCTIGQAITLGLSITFRQSAQVFTSAPLIAEWLYPDILGSMQVVADQGLVGFWGSYWHQLLRFSLTSCSRFVLSLIPEKLRRFQIVRVLLMAIVPFFVSGLSHLPGSFIQNNNTQPFMELTVKMEQCLGVILQQFWVSVVVPKVFPVGSVPRRVRQFTNLVFVLLWFILTGPHLLDGYARDGIYCVEVLPFSLVRMLGFGSGRWLRWTKFPLEVWRGPTWWHTGIRIV</sequence>
<proteinExistence type="predicted"/>
<name>A0A5N6WSL6_9EURO</name>
<feature type="domain" description="Wax synthase" evidence="6">
    <location>
        <begin position="134"/>
        <end position="212"/>
    </location>
</feature>
<evidence type="ECO:0000256" key="5">
    <source>
        <dbReference type="SAM" id="Phobius"/>
    </source>
</evidence>
<dbReference type="InterPro" id="IPR032805">
    <property type="entry name" value="Wax_synthase_dom"/>
</dbReference>
<reference evidence="8" key="1">
    <citation type="submission" date="2019-04" db="EMBL/GenBank/DDBJ databases">
        <title>Friends and foes A comparative genomics studyof 23 Aspergillus species from section Flavi.</title>
        <authorList>
            <consortium name="DOE Joint Genome Institute"/>
            <person name="Kjaerbolling I."/>
            <person name="Vesth T."/>
            <person name="Frisvad J.C."/>
            <person name="Nybo J.L."/>
            <person name="Theobald S."/>
            <person name="Kildgaard S."/>
            <person name="Isbrandt T."/>
            <person name="Kuo A."/>
            <person name="Sato A."/>
            <person name="Lyhne E.K."/>
            <person name="Kogle M.E."/>
            <person name="Wiebenga A."/>
            <person name="Kun R.S."/>
            <person name="Lubbers R.J."/>
            <person name="Makela M.R."/>
            <person name="Barry K."/>
            <person name="Chovatia M."/>
            <person name="Clum A."/>
            <person name="Daum C."/>
            <person name="Haridas S."/>
            <person name="He G."/>
            <person name="LaButti K."/>
            <person name="Lipzen A."/>
            <person name="Mondo S."/>
            <person name="Riley R."/>
            <person name="Salamov A."/>
            <person name="Simmons B.A."/>
            <person name="Magnuson J.K."/>
            <person name="Henrissat B."/>
            <person name="Mortensen U.H."/>
            <person name="Larsen T.O."/>
            <person name="Devries R.P."/>
            <person name="Grigoriev I.V."/>
            <person name="Machida M."/>
            <person name="Baker S.E."/>
            <person name="Andersen M.R."/>
        </authorList>
    </citation>
    <scope>NUCLEOTIDE SEQUENCE [LARGE SCALE GENOMIC DNA]</scope>
    <source>
        <strain evidence="8">CBS 130017</strain>
    </source>
</reference>
<keyword evidence="2 5" id="KW-0812">Transmembrane</keyword>
<dbReference type="Pfam" id="PF13813">
    <property type="entry name" value="MBOAT_2"/>
    <property type="match status" value="1"/>
</dbReference>
<keyword evidence="8" id="KW-1185">Reference proteome</keyword>
<dbReference type="AlphaFoldDB" id="A0A5N6WSL6"/>
<evidence type="ECO:0000313" key="8">
    <source>
        <dbReference type="Proteomes" id="UP000325945"/>
    </source>
</evidence>
<evidence type="ECO:0000256" key="4">
    <source>
        <dbReference type="ARBA" id="ARBA00023136"/>
    </source>
</evidence>
<feature type="transmembrane region" description="Helical" evidence="5">
    <location>
        <begin position="36"/>
        <end position="56"/>
    </location>
</feature>
<evidence type="ECO:0000259" key="6">
    <source>
        <dbReference type="Pfam" id="PF13813"/>
    </source>
</evidence>
<evidence type="ECO:0000256" key="2">
    <source>
        <dbReference type="ARBA" id="ARBA00022692"/>
    </source>
</evidence>
<evidence type="ECO:0000313" key="7">
    <source>
        <dbReference type="EMBL" id="KAE8323851.1"/>
    </source>
</evidence>